<dbReference type="PROSITE" id="PS51044">
    <property type="entry name" value="ZF_SP_RING"/>
    <property type="match status" value="1"/>
</dbReference>
<dbReference type="PANTHER" id="PTHR10782">
    <property type="entry name" value="ZINC FINGER MIZ DOMAIN-CONTAINING PROTEIN"/>
    <property type="match status" value="1"/>
</dbReference>
<evidence type="ECO:0000259" key="6">
    <source>
        <dbReference type="PROSITE" id="PS51044"/>
    </source>
</evidence>
<evidence type="ECO:0000256" key="3">
    <source>
        <dbReference type="ARBA" id="ARBA00022833"/>
    </source>
</evidence>
<keyword evidence="8" id="KW-1185">Reference proteome</keyword>
<dbReference type="Pfam" id="PF02891">
    <property type="entry name" value="zf-MIZ"/>
    <property type="match status" value="1"/>
</dbReference>
<feature type="domain" description="SP-RING-type" evidence="6">
    <location>
        <begin position="309"/>
        <end position="390"/>
    </location>
</feature>
<dbReference type="PANTHER" id="PTHR10782:SF4">
    <property type="entry name" value="TONALLI, ISOFORM E"/>
    <property type="match status" value="1"/>
</dbReference>
<sequence length="858" mass="93946">MISRNSGRRATQPWSEQALIMQMNVLNALLQHAILDYKHLSAQCLLLSKILDSLVANNRIPMWRHELLPTIRQVCRHKENPEIRVGLLILLLSVKNACKVEWIAPGQVTAKDDILTTLKGLFDYFTTVLDVSESSLLQLLQAGGSAATDILETRAYLDLINSRFYPRLQVNTVFVSIHAKAGYEVLMCDFHVPHMHIQDRVRLYVGQEDHTETSTCLITPPQVNILVNGQQVERRVTSGYLDGGAQMPSDVTTLVKVGANVLQVIGEFSVPYMIALTSARTIECSAKTAKLEDYVAPTKAASGVDPAEADDEVVEGASRVSLRCPISHQRLVTPVKASTCRHLQCFDYDSFLEINEKRPSWRCPCCNRLISCPDLRIDRQMEKVLKETDEKVYEVMFYQDGSWVPVSTVGQSDNGPDVLMTEGGERGDIIDLSDNEEEEPVNRRSENIDLFQPQERKPDAQTLQAALGNIDIRSQPTNPAVQQREGVRRPVISIPEIATVAPQSSPSFAGPSRVAVTRIDGTFSNVGGGVLHTSTPGTVEMQMQNQSGPSVQSLPAINQNFQVTFAQSHHTAPVFRVAPNRGYLPSAQLQQPQTGSPSNTGQAIQGETRWVRLRQFEQQPAATSQDLGQTRPQWRSTGASQHQHATNAAQPQNVQQFYANQMPVSNSPRQQHASHGFNSHQHPSPQRSPSPGVNTQHRSGNRGGAHTPVHQWRSSGSPSQAQVPANTGASEQLWRPLQRMRGSVPNSAVGRGGQGPSPPALQAHRVPVTSSGNTFPSTQSLGFTTLPANVGSFSYHGMDPLPVLGVPATNVPLYNGTNWVNGAEMIASAPLMFSGVQTTDGWVSFEDMDTGPSSGHPH</sequence>
<gene>
    <name evidence="7" type="ORF">KC19_5G030200</name>
</gene>
<dbReference type="InterPro" id="IPR013083">
    <property type="entry name" value="Znf_RING/FYVE/PHD"/>
</dbReference>
<comment type="caution">
    <text evidence="7">The sequence shown here is derived from an EMBL/GenBank/DDBJ whole genome shotgun (WGS) entry which is preliminary data.</text>
</comment>
<reference evidence="7" key="1">
    <citation type="submission" date="2020-06" db="EMBL/GenBank/DDBJ databases">
        <title>WGS assembly of Ceratodon purpureus strain R40.</title>
        <authorList>
            <person name="Carey S.B."/>
            <person name="Jenkins J."/>
            <person name="Shu S."/>
            <person name="Lovell J.T."/>
            <person name="Sreedasyam A."/>
            <person name="Maumus F."/>
            <person name="Tiley G.P."/>
            <person name="Fernandez-Pozo N."/>
            <person name="Barry K."/>
            <person name="Chen C."/>
            <person name="Wang M."/>
            <person name="Lipzen A."/>
            <person name="Daum C."/>
            <person name="Saski C.A."/>
            <person name="Payton A.C."/>
            <person name="Mcbreen J.C."/>
            <person name="Conrad R.E."/>
            <person name="Kollar L.M."/>
            <person name="Olsson S."/>
            <person name="Huttunen S."/>
            <person name="Landis J.B."/>
            <person name="Wickett N.J."/>
            <person name="Johnson M.G."/>
            <person name="Rensing S.A."/>
            <person name="Grimwood J."/>
            <person name="Schmutz J."/>
            <person name="Mcdaniel S.F."/>
        </authorList>
    </citation>
    <scope>NUCLEOTIDE SEQUENCE</scope>
    <source>
        <strain evidence="7">R40</strain>
    </source>
</reference>
<evidence type="ECO:0000256" key="5">
    <source>
        <dbReference type="SAM" id="MobiDB-lite"/>
    </source>
</evidence>
<name>A0A8T0HYC6_CERPU</name>
<feature type="compositionally biased region" description="Polar residues" evidence="5">
    <location>
        <begin position="712"/>
        <end position="728"/>
    </location>
</feature>
<dbReference type="GO" id="GO:0061665">
    <property type="term" value="F:SUMO ligase activity"/>
    <property type="evidence" value="ECO:0007669"/>
    <property type="project" value="TreeGrafter"/>
</dbReference>
<feature type="compositionally biased region" description="Low complexity" evidence="5">
    <location>
        <begin position="679"/>
        <end position="691"/>
    </location>
</feature>
<evidence type="ECO:0000256" key="4">
    <source>
        <dbReference type="PROSITE-ProRule" id="PRU00452"/>
    </source>
</evidence>
<dbReference type="AlphaFoldDB" id="A0A8T0HYC6"/>
<evidence type="ECO:0000256" key="1">
    <source>
        <dbReference type="ARBA" id="ARBA00022723"/>
    </source>
</evidence>
<dbReference type="GO" id="GO:0000785">
    <property type="term" value="C:chromatin"/>
    <property type="evidence" value="ECO:0007669"/>
    <property type="project" value="TreeGrafter"/>
</dbReference>
<dbReference type="CDD" id="cd16650">
    <property type="entry name" value="SP-RING_PIAS-like"/>
    <property type="match status" value="1"/>
</dbReference>
<protein>
    <recommendedName>
        <fullName evidence="6">SP-RING-type domain-containing protein</fullName>
    </recommendedName>
</protein>
<feature type="region of interest" description="Disordered" evidence="5">
    <location>
        <begin position="620"/>
        <end position="649"/>
    </location>
</feature>
<dbReference type="EMBL" id="CM026425">
    <property type="protein sequence ID" value="KAG0575777.1"/>
    <property type="molecule type" value="Genomic_DNA"/>
</dbReference>
<evidence type="ECO:0000313" key="7">
    <source>
        <dbReference type="EMBL" id="KAG0575777.1"/>
    </source>
</evidence>
<organism evidence="7 8">
    <name type="scientific">Ceratodon purpureus</name>
    <name type="common">Fire moss</name>
    <name type="synonym">Dicranum purpureum</name>
    <dbReference type="NCBI Taxonomy" id="3225"/>
    <lineage>
        <taxon>Eukaryota</taxon>
        <taxon>Viridiplantae</taxon>
        <taxon>Streptophyta</taxon>
        <taxon>Embryophyta</taxon>
        <taxon>Bryophyta</taxon>
        <taxon>Bryophytina</taxon>
        <taxon>Bryopsida</taxon>
        <taxon>Dicranidae</taxon>
        <taxon>Pseudoditrichales</taxon>
        <taxon>Ditrichaceae</taxon>
        <taxon>Ceratodon</taxon>
    </lineage>
</organism>
<dbReference type="InterPro" id="IPR004181">
    <property type="entry name" value="Znf_MIZ"/>
</dbReference>
<keyword evidence="1" id="KW-0479">Metal-binding</keyword>
<dbReference type="Proteomes" id="UP000822688">
    <property type="component" value="Chromosome 5"/>
</dbReference>
<feature type="compositionally biased region" description="Polar residues" evidence="5">
    <location>
        <begin position="768"/>
        <end position="777"/>
    </location>
</feature>
<evidence type="ECO:0000256" key="2">
    <source>
        <dbReference type="ARBA" id="ARBA00022771"/>
    </source>
</evidence>
<evidence type="ECO:0000313" key="8">
    <source>
        <dbReference type="Proteomes" id="UP000822688"/>
    </source>
</evidence>
<dbReference type="GO" id="GO:0016925">
    <property type="term" value="P:protein sumoylation"/>
    <property type="evidence" value="ECO:0007669"/>
    <property type="project" value="TreeGrafter"/>
</dbReference>
<proteinExistence type="predicted"/>
<keyword evidence="2 4" id="KW-0863">Zinc-finger</keyword>
<dbReference type="SUPFAM" id="SSF57850">
    <property type="entry name" value="RING/U-box"/>
    <property type="match status" value="1"/>
</dbReference>
<dbReference type="GO" id="GO:0008270">
    <property type="term" value="F:zinc ion binding"/>
    <property type="evidence" value="ECO:0007669"/>
    <property type="project" value="UniProtKB-KW"/>
</dbReference>
<dbReference type="Gene3D" id="3.30.40.10">
    <property type="entry name" value="Zinc/RING finger domain, C3HC4 (zinc finger)"/>
    <property type="match status" value="1"/>
</dbReference>
<keyword evidence="3" id="KW-0862">Zinc</keyword>
<feature type="compositionally biased region" description="Polar residues" evidence="5">
    <location>
        <begin position="665"/>
        <end position="678"/>
    </location>
</feature>
<accession>A0A8T0HYC6</accession>
<feature type="region of interest" description="Disordered" evidence="5">
    <location>
        <begin position="742"/>
        <end position="777"/>
    </location>
</feature>
<feature type="region of interest" description="Disordered" evidence="5">
    <location>
        <begin position="665"/>
        <end position="728"/>
    </location>
</feature>